<evidence type="ECO:0000256" key="2">
    <source>
        <dbReference type="ARBA" id="ARBA00022768"/>
    </source>
</evidence>
<evidence type="ECO:0000313" key="4">
    <source>
        <dbReference type="EMBL" id="KAL2811952.1"/>
    </source>
</evidence>
<keyword evidence="3" id="KW-0648">Protein biosynthesis</keyword>
<accession>A0ABR4H976</accession>
<comment type="caution">
    <text evidence="4">The sequence shown here is derived from an EMBL/GenBank/DDBJ whole genome shotgun (WGS) entry which is preliminary data.</text>
</comment>
<evidence type="ECO:0000256" key="1">
    <source>
        <dbReference type="ARBA" id="ARBA00022490"/>
    </source>
</evidence>
<protein>
    <submittedName>
        <fullName evidence="4">Uncharacterized protein</fullName>
    </submittedName>
</protein>
<evidence type="ECO:0000256" key="3">
    <source>
        <dbReference type="ARBA" id="ARBA00022917"/>
    </source>
</evidence>
<evidence type="ECO:0000313" key="5">
    <source>
        <dbReference type="Proteomes" id="UP001610334"/>
    </source>
</evidence>
<keyword evidence="1" id="KW-0963">Cytoplasm</keyword>
<keyword evidence="5" id="KW-1185">Reference proteome</keyword>
<sequence length="118" mass="12773">MACTHLSSSMSAQQYRTEWLYQGPLDDEAAVGIRTCDANGSLVRFITRTILTPDNETFYLLGHVFSGTVTENLKVGTHEHGRRSRNDGWVTNTSIISGTTTLPAQGTSAGNLVAIKGE</sequence>
<dbReference type="Gene3D" id="2.40.30.10">
    <property type="entry name" value="Translation factors"/>
    <property type="match status" value="1"/>
</dbReference>
<organism evidence="4 5">
    <name type="scientific">Aspergillus granulosus</name>
    <dbReference type="NCBI Taxonomy" id="176169"/>
    <lineage>
        <taxon>Eukaryota</taxon>
        <taxon>Fungi</taxon>
        <taxon>Dikarya</taxon>
        <taxon>Ascomycota</taxon>
        <taxon>Pezizomycotina</taxon>
        <taxon>Eurotiomycetes</taxon>
        <taxon>Eurotiomycetidae</taxon>
        <taxon>Eurotiales</taxon>
        <taxon>Aspergillaceae</taxon>
        <taxon>Aspergillus</taxon>
        <taxon>Aspergillus subgen. Nidulantes</taxon>
    </lineage>
</organism>
<dbReference type="EMBL" id="JBFXLT010000052">
    <property type="protein sequence ID" value="KAL2811952.1"/>
    <property type="molecule type" value="Genomic_DNA"/>
</dbReference>
<dbReference type="PANTHER" id="PTHR42908:SF10">
    <property type="entry name" value="EUKARYOTIC TRANSLATION ELONGATION FACTOR 2"/>
    <property type="match status" value="1"/>
</dbReference>
<gene>
    <name evidence="4" type="ORF">BJX63DRAFT_432957</name>
</gene>
<proteinExistence type="predicted"/>
<reference evidence="4 5" key="1">
    <citation type="submission" date="2024-07" db="EMBL/GenBank/DDBJ databases">
        <title>Section-level genome sequencing and comparative genomics of Aspergillus sections Usti and Cavernicolus.</title>
        <authorList>
            <consortium name="Lawrence Berkeley National Laboratory"/>
            <person name="Nybo J.L."/>
            <person name="Vesth T.C."/>
            <person name="Theobald S."/>
            <person name="Frisvad J.C."/>
            <person name="Larsen T.O."/>
            <person name="Kjaerboelling I."/>
            <person name="Rothschild-Mancinelli K."/>
            <person name="Lyhne E.K."/>
            <person name="Kogle M.E."/>
            <person name="Barry K."/>
            <person name="Clum A."/>
            <person name="Na H."/>
            <person name="Ledsgaard L."/>
            <person name="Lin J."/>
            <person name="Lipzen A."/>
            <person name="Kuo A."/>
            <person name="Riley R."/>
            <person name="Mondo S."/>
            <person name="Labutti K."/>
            <person name="Haridas S."/>
            <person name="Pangalinan J."/>
            <person name="Salamov A.A."/>
            <person name="Simmons B.A."/>
            <person name="Magnuson J.K."/>
            <person name="Chen J."/>
            <person name="Drula E."/>
            <person name="Henrissat B."/>
            <person name="Wiebenga A."/>
            <person name="Lubbers R.J."/>
            <person name="Gomes A.C."/>
            <person name="Makela M.R."/>
            <person name="Stajich J."/>
            <person name="Grigoriev I.V."/>
            <person name="Mortensen U.H."/>
            <person name="De Vries R.P."/>
            <person name="Baker S.E."/>
            <person name="Andersen M.R."/>
        </authorList>
    </citation>
    <scope>NUCLEOTIDE SEQUENCE [LARGE SCALE GENOMIC DNA]</scope>
    <source>
        <strain evidence="4 5">CBS 588.65</strain>
    </source>
</reference>
<dbReference type="Proteomes" id="UP001610334">
    <property type="component" value="Unassembled WGS sequence"/>
</dbReference>
<keyword evidence="2" id="KW-0251">Elongation factor</keyword>
<dbReference type="InterPro" id="IPR009000">
    <property type="entry name" value="Transl_B-barrel_sf"/>
</dbReference>
<name>A0ABR4H976_9EURO</name>
<dbReference type="SUPFAM" id="SSF50447">
    <property type="entry name" value="Translation proteins"/>
    <property type="match status" value="1"/>
</dbReference>
<dbReference type="PANTHER" id="PTHR42908">
    <property type="entry name" value="TRANSLATION ELONGATION FACTOR-RELATED"/>
    <property type="match status" value="1"/>
</dbReference>